<keyword evidence="3" id="KW-1185">Reference proteome</keyword>
<accession>F2NL61</accession>
<feature type="domain" description="Lipid/polyisoprenoid-binding YceI-like" evidence="1">
    <location>
        <begin position="4"/>
        <end position="172"/>
    </location>
</feature>
<dbReference type="RefSeq" id="WP_013703516.1">
    <property type="nucleotide sequence ID" value="NC_015387.1"/>
</dbReference>
<gene>
    <name evidence="2" type="ordered locus">Marky_0714</name>
</gene>
<proteinExistence type="predicted"/>
<name>F2NL61_MARHT</name>
<dbReference type="EMBL" id="CP002630">
    <property type="protein sequence ID" value="AEB11464.1"/>
    <property type="molecule type" value="Genomic_DNA"/>
</dbReference>
<dbReference type="InterPro" id="IPR036761">
    <property type="entry name" value="TTHA0802/YceI-like_sf"/>
</dbReference>
<dbReference type="PANTHER" id="PTHR34406">
    <property type="entry name" value="PROTEIN YCEI"/>
    <property type="match status" value="1"/>
</dbReference>
<dbReference type="InterPro" id="IPR007372">
    <property type="entry name" value="Lipid/polyisoprenoid-bd_YceI"/>
</dbReference>
<dbReference type="eggNOG" id="COG2353">
    <property type="taxonomic scope" value="Bacteria"/>
</dbReference>
<dbReference type="HOGENOM" id="CLU_071003_3_0_0"/>
<dbReference type="KEGG" id="mhd:Marky_0714"/>
<dbReference type="AlphaFoldDB" id="F2NL61"/>
<evidence type="ECO:0000259" key="1">
    <source>
        <dbReference type="SMART" id="SM00867"/>
    </source>
</evidence>
<evidence type="ECO:0000313" key="2">
    <source>
        <dbReference type="EMBL" id="AEB11464.1"/>
    </source>
</evidence>
<reference evidence="2 3" key="1">
    <citation type="journal article" date="2012" name="Stand. Genomic Sci.">
        <title>Complete genome sequence of the aerobic, heterotroph Marinithermus hydrothermalis type strain (T1(T)) from a deep-sea hydrothermal vent chimney.</title>
        <authorList>
            <person name="Copeland A."/>
            <person name="Gu W."/>
            <person name="Yasawong M."/>
            <person name="Lapidus A."/>
            <person name="Lucas S."/>
            <person name="Deshpande S."/>
            <person name="Pagani I."/>
            <person name="Tapia R."/>
            <person name="Cheng J.F."/>
            <person name="Goodwin L.A."/>
            <person name="Pitluck S."/>
            <person name="Liolios K."/>
            <person name="Ivanova N."/>
            <person name="Mavromatis K."/>
            <person name="Mikhailova N."/>
            <person name="Pati A."/>
            <person name="Chen A."/>
            <person name="Palaniappan K."/>
            <person name="Land M."/>
            <person name="Pan C."/>
            <person name="Brambilla E.M."/>
            <person name="Rohde M."/>
            <person name="Tindall B.J."/>
            <person name="Sikorski J."/>
            <person name="Goker M."/>
            <person name="Detter J.C."/>
            <person name="Bristow J."/>
            <person name="Eisen J.A."/>
            <person name="Markowitz V."/>
            <person name="Hugenholtz P."/>
            <person name="Kyrpides N.C."/>
            <person name="Klenk H.P."/>
            <person name="Woyke T."/>
        </authorList>
    </citation>
    <scope>NUCLEOTIDE SEQUENCE [LARGE SCALE GENOMIC DNA]</scope>
    <source>
        <strain evidence="3">DSM 14884 / JCM 11576 / T1</strain>
    </source>
</reference>
<dbReference type="PANTHER" id="PTHR34406:SF1">
    <property type="entry name" value="PROTEIN YCEI"/>
    <property type="match status" value="1"/>
</dbReference>
<evidence type="ECO:0000313" key="3">
    <source>
        <dbReference type="Proteomes" id="UP000007030"/>
    </source>
</evidence>
<dbReference type="Gene3D" id="2.40.128.110">
    <property type="entry name" value="Lipid/polyisoprenoid-binding, YceI-like"/>
    <property type="match status" value="1"/>
</dbReference>
<dbReference type="OrthoDB" id="9811006at2"/>
<protein>
    <submittedName>
        <fullName evidence="2">YceI family protein</fullName>
    </submittedName>
</protein>
<dbReference type="SUPFAM" id="SSF101874">
    <property type="entry name" value="YceI-like"/>
    <property type="match status" value="1"/>
</dbReference>
<dbReference type="Pfam" id="PF04264">
    <property type="entry name" value="YceI"/>
    <property type="match status" value="1"/>
</dbReference>
<dbReference type="Proteomes" id="UP000007030">
    <property type="component" value="Chromosome"/>
</dbReference>
<organism evidence="2 3">
    <name type="scientific">Marinithermus hydrothermalis (strain DSM 14884 / JCM 11576 / T1)</name>
    <dbReference type="NCBI Taxonomy" id="869210"/>
    <lineage>
        <taxon>Bacteria</taxon>
        <taxon>Thermotogati</taxon>
        <taxon>Deinococcota</taxon>
        <taxon>Deinococci</taxon>
        <taxon>Thermales</taxon>
        <taxon>Thermaceae</taxon>
        <taxon>Marinithermus</taxon>
    </lineage>
</organism>
<dbReference type="STRING" id="869210.Marky_0714"/>
<sequence>MSQKWNIDPSHTSITFAVRHMGLATVRGQFNEVSGQVELDDANQPVAIEARIKAASIDTRDAQRDAHLRSADFLDADNHPEIVFKSTQIEPLGNQRYRITGDLTIRGVTRPVTFEATLTTPVKDPWGNLRTAAHAEGTLNRKDWGLTWNQVLEFGALLVGEEVRFEIDVEAVAPVEAQAQ</sequence>
<dbReference type="SMART" id="SM00867">
    <property type="entry name" value="YceI"/>
    <property type="match status" value="1"/>
</dbReference>